<dbReference type="Proteomes" id="UP000189739">
    <property type="component" value="Unassembled WGS sequence"/>
</dbReference>
<protein>
    <submittedName>
        <fullName evidence="1">Uncharacterized protein</fullName>
    </submittedName>
</protein>
<reference evidence="1 2" key="1">
    <citation type="submission" date="2016-07" db="EMBL/GenBank/DDBJ databases">
        <title>Genomic analysis of zinc-resistant bacterium Mucilaginibacter pedocola TBZ30.</title>
        <authorList>
            <person name="Huang J."/>
            <person name="Tang J."/>
        </authorList>
    </citation>
    <scope>NUCLEOTIDE SEQUENCE [LARGE SCALE GENOMIC DNA]</scope>
    <source>
        <strain evidence="1 2">TBZ30</strain>
    </source>
</reference>
<proteinExistence type="predicted"/>
<dbReference type="AlphaFoldDB" id="A0A1S9PGB4"/>
<sequence length="264" mass="30759">MNKLREPVIYSFDQITYLVDIEKQVLRQTDAPEKEISFINQMTDFGDHYLLAWDEQKKIPATGPEKAEPYIIPSLLELDPEGMAARYGLTPEQLAGRTDFDVMVDQDALRARQNGILPQIDIAGEKFIVDLRLQELRHAQYFFPTISLKSLELTDDGWHYEGFYEPIMKQVVSLDPKLTEFPNGIIKIRLPNEIGLDPVGTARIYGMAERDLLRRYPIKKELKAEIIPLSETQVPRLIQQNREQLQREHEQITRRMRPGKRPRF</sequence>
<dbReference type="EMBL" id="MBTF01000010">
    <property type="protein sequence ID" value="OOQ60013.1"/>
    <property type="molecule type" value="Genomic_DNA"/>
</dbReference>
<gene>
    <name evidence="1" type="ORF">BC343_27170</name>
</gene>
<name>A0A1S9PGB4_9SPHI</name>
<comment type="caution">
    <text evidence="1">The sequence shown here is derived from an EMBL/GenBank/DDBJ whole genome shotgun (WGS) entry which is preliminary data.</text>
</comment>
<evidence type="ECO:0000313" key="2">
    <source>
        <dbReference type="Proteomes" id="UP000189739"/>
    </source>
</evidence>
<dbReference type="RefSeq" id="WP_078347987.1">
    <property type="nucleotide sequence ID" value="NZ_MBTF01000010.1"/>
</dbReference>
<organism evidence="1 2">
    <name type="scientific">Mucilaginibacter pedocola</name>
    <dbReference type="NCBI Taxonomy" id="1792845"/>
    <lineage>
        <taxon>Bacteria</taxon>
        <taxon>Pseudomonadati</taxon>
        <taxon>Bacteroidota</taxon>
        <taxon>Sphingobacteriia</taxon>
        <taxon>Sphingobacteriales</taxon>
        <taxon>Sphingobacteriaceae</taxon>
        <taxon>Mucilaginibacter</taxon>
    </lineage>
</organism>
<evidence type="ECO:0000313" key="1">
    <source>
        <dbReference type="EMBL" id="OOQ60013.1"/>
    </source>
</evidence>
<dbReference type="STRING" id="1792845.BC343_27170"/>
<keyword evidence="2" id="KW-1185">Reference proteome</keyword>
<accession>A0A1S9PGB4</accession>
<dbReference type="OrthoDB" id="771660at2"/>